<reference evidence="1 2" key="1">
    <citation type="submission" date="2021-01" db="EMBL/GenBank/DDBJ databases">
        <title>FDA dAtabase for Regulatory Grade micrObial Sequences (FDA-ARGOS): Supporting development and validation of Infectious Disease Dx tests.</title>
        <authorList>
            <person name="Sproer C."/>
            <person name="Gronow S."/>
            <person name="Severitt S."/>
            <person name="Schroder I."/>
            <person name="Tallon L."/>
            <person name="Sadzewicz L."/>
            <person name="Zhao X."/>
            <person name="Boylan J."/>
            <person name="Ott S."/>
            <person name="Bowen H."/>
            <person name="Vavikolanu K."/>
            <person name="Mehta A."/>
            <person name="Aluvathingal J."/>
            <person name="Nadendla S."/>
            <person name="Lowell S."/>
            <person name="Myers T."/>
            <person name="Yan Y."/>
            <person name="Sichtig H."/>
        </authorList>
    </citation>
    <scope>NUCLEOTIDE SEQUENCE [LARGE SCALE GENOMIC DNA]</scope>
    <source>
        <strain evidence="1 2">FDAARGOS_1131</strain>
    </source>
</reference>
<dbReference type="Proteomes" id="UP000596202">
    <property type="component" value="Chromosome"/>
</dbReference>
<dbReference type="GeneID" id="93526197"/>
<organism evidence="1 2">
    <name type="scientific">Myroides odoratus</name>
    <name type="common">Flavobacterium odoratum</name>
    <dbReference type="NCBI Taxonomy" id="256"/>
    <lineage>
        <taxon>Bacteria</taxon>
        <taxon>Pseudomonadati</taxon>
        <taxon>Bacteroidota</taxon>
        <taxon>Flavobacteriia</taxon>
        <taxon>Flavobacteriales</taxon>
        <taxon>Flavobacteriaceae</taxon>
        <taxon>Myroides</taxon>
    </lineage>
</organism>
<dbReference type="RefSeq" id="WP_002989732.1">
    <property type="nucleotide sequence ID" value="NZ_CP068108.1"/>
</dbReference>
<gene>
    <name evidence="1" type="ORF">I6I88_00960</name>
</gene>
<dbReference type="OrthoDB" id="1452840at2"/>
<dbReference type="AlphaFoldDB" id="A0A9Q6Z904"/>
<protein>
    <submittedName>
        <fullName evidence="1">Uncharacterized protein</fullName>
    </submittedName>
</protein>
<dbReference type="EMBL" id="CP068108">
    <property type="protein sequence ID" value="QQU00373.1"/>
    <property type="molecule type" value="Genomic_DNA"/>
</dbReference>
<evidence type="ECO:0000313" key="2">
    <source>
        <dbReference type="Proteomes" id="UP000596202"/>
    </source>
</evidence>
<proteinExistence type="predicted"/>
<accession>A0A9Q6Z904</accession>
<evidence type="ECO:0000313" key="1">
    <source>
        <dbReference type="EMBL" id="QQU00373.1"/>
    </source>
</evidence>
<sequence>METQEVLIEKAKDILQDFGREFFEETFKVYTPHKIKELDIDKFNFDVWEVVVQVPDEQFGGQSPYFIFFKEDTLEPFMFHDGGAEGRTPDLEILKKNGKYVIGEEWKEKIDNN</sequence>
<name>A0A9Q6Z904_MYROD</name>